<protein>
    <submittedName>
        <fullName evidence="4">Integrase catalytic region</fullName>
    </submittedName>
</protein>
<organism evidence="4 5">
    <name type="scientific">Halanaerobium hydrogeniformans</name>
    <name type="common">Halanaerobium sp. (strain sapolanicus)</name>
    <dbReference type="NCBI Taxonomy" id="656519"/>
    <lineage>
        <taxon>Bacteria</taxon>
        <taxon>Bacillati</taxon>
        <taxon>Bacillota</taxon>
        <taxon>Clostridia</taxon>
        <taxon>Halanaerobiales</taxon>
        <taxon>Halanaerobiaceae</taxon>
        <taxon>Halanaerobium</taxon>
    </lineage>
</organism>
<dbReference type="PROSITE" id="PS50994">
    <property type="entry name" value="INTEGRASE"/>
    <property type="match status" value="1"/>
</dbReference>
<accession>E4RIX6</accession>
<evidence type="ECO:0000313" key="4">
    <source>
        <dbReference type="EMBL" id="ADQ15196.1"/>
    </source>
</evidence>
<dbReference type="STRING" id="656519.Halsa_0154"/>
<dbReference type="RefSeq" id="WP_013404750.1">
    <property type="nucleotide sequence ID" value="NC_014654.1"/>
</dbReference>
<evidence type="ECO:0000313" key="2">
    <source>
        <dbReference type="EMBL" id="ADQ13644.1"/>
    </source>
</evidence>
<evidence type="ECO:0000313" key="5">
    <source>
        <dbReference type="Proteomes" id="UP000007434"/>
    </source>
</evidence>
<proteinExistence type="predicted"/>
<dbReference type="PANTHER" id="PTHR35528">
    <property type="entry name" value="BLL1675 PROTEIN"/>
    <property type="match status" value="1"/>
</dbReference>
<dbReference type="InterPro" id="IPR012337">
    <property type="entry name" value="RNaseH-like_sf"/>
</dbReference>
<dbReference type="InterPro" id="IPR024064">
    <property type="entry name" value="FdhE-like_sf"/>
</dbReference>
<dbReference type="SUPFAM" id="SSF53098">
    <property type="entry name" value="Ribonuclease H-like"/>
    <property type="match status" value="1"/>
</dbReference>
<dbReference type="KEGG" id="has:Halsa_0154"/>
<dbReference type="eggNOG" id="COG3316">
    <property type="taxonomic scope" value="Bacteria"/>
</dbReference>
<dbReference type="KEGG" id="has:Halsa_1777"/>
<dbReference type="GO" id="GO:0003676">
    <property type="term" value="F:nucleic acid binding"/>
    <property type="evidence" value="ECO:0007669"/>
    <property type="project" value="InterPro"/>
</dbReference>
<dbReference type="HOGENOM" id="CLU_050362_0_0_9"/>
<gene>
    <name evidence="2" type="ordered locus">Halsa_0154</name>
    <name evidence="3" type="ordered locus">Halsa_1515</name>
    <name evidence="4" type="ordered locus">Halsa_1777</name>
</gene>
<evidence type="ECO:0000259" key="1">
    <source>
        <dbReference type="PROSITE" id="PS50994"/>
    </source>
</evidence>
<reference evidence="4 5" key="2">
    <citation type="journal article" date="2011" name="J. Bacteriol.">
        <title>Complete Genome Sequence of the Haloalkaliphilic, Hydrogen Producing Halanaerobium hydrogenoformans.</title>
        <authorList>
            <person name="Brown S.D."/>
            <person name="Begemann M.B."/>
            <person name="Mormile M.R."/>
            <person name="Wall J.D."/>
            <person name="Han C.S."/>
            <person name="Goodwin L.A."/>
            <person name="Pitluck S."/>
            <person name="Land M.L."/>
            <person name="Hauser L.J."/>
            <person name="Elias D.A."/>
        </authorList>
    </citation>
    <scope>NUCLEOTIDE SEQUENCE [LARGE SCALE GENOMIC DNA]</scope>
    <source>
        <strain evidence="4">Sapolanicus</strain>
        <strain evidence="5">sapolanicus</strain>
    </source>
</reference>
<dbReference type="InterPro" id="IPR036397">
    <property type="entry name" value="RNaseH_sf"/>
</dbReference>
<dbReference type="Gene3D" id="3.30.420.10">
    <property type="entry name" value="Ribonuclease H-like superfamily/Ribonuclease H"/>
    <property type="match status" value="1"/>
</dbReference>
<dbReference type="Pfam" id="PF13683">
    <property type="entry name" value="rve_3"/>
    <property type="match status" value="1"/>
</dbReference>
<dbReference type="InterPro" id="IPR052183">
    <property type="entry name" value="IS_Transposase"/>
</dbReference>
<feature type="domain" description="Integrase catalytic" evidence="1">
    <location>
        <begin position="262"/>
        <end position="434"/>
    </location>
</feature>
<dbReference type="Proteomes" id="UP000007434">
    <property type="component" value="Chromosome"/>
</dbReference>
<dbReference type="SUPFAM" id="SSF144020">
    <property type="entry name" value="FdhE-like"/>
    <property type="match status" value="1"/>
</dbReference>
<dbReference type="OrthoDB" id="1376408at2"/>
<reference evidence="4 5" key="1">
    <citation type="submission" date="2010-11" db="EMBL/GenBank/DDBJ databases">
        <title>Complete sequence of Halanaerobium sp. sapolanicus.</title>
        <authorList>
            <consortium name="US DOE Joint Genome Institute"/>
            <person name="Lucas S."/>
            <person name="Copeland A."/>
            <person name="Lapidus A."/>
            <person name="Cheng J.-F."/>
            <person name="Bruce D."/>
            <person name="Goodwin L."/>
            <person name="Pitluck S."/>
            <person name="Davenport K."/>
            <person name="Detter J.C."/>
            <person name="Han C."/>
            <person name="Tapia R."/>
            <person name="Land M."/>
            <person name="Hauser L."/>
            <person name="Jeffries C."/>
            <person name="Kyrpides N."/>
            <person name="Ivanova N."/>
            <person name="Mikhailova N."/>
            <person name="Begemann M.B."/>
            <person name="Mormile M.R."/>
            <person name="Wall J.D."/>
            <person name="Elias D.A."/>
            <person name="Woyke T."/>
        </authorList>
    </citation>
    <scope>NUCLEOTIDE SEQUENCE [LARGE SCALE GENOMIC DNA]</scope>
    <source>
        <strain evidence="5">sapolanicus</strain>
        <strain evidence="4">Sapolanicus</strain>
    </source>
</reference>
<dbReference type="AlphaFoldDB" id="E4RIX6"/>
<sequence length="453" mass="52981">MFSRKIPNFLLKPIMNFVLLTYLFFARLFQVDFEPNNKLDDSYTKFNSFDDPQPIIEYNQVDYRDILAEAEKNGETIQPVNRNKPLTVKVEECSQCGAPKKYLYSFGHDPDGYQKFQCKLCKHQWAPKKPKKPKNHPTYRCPFCNYALAKEKKRKHFTKYKCRNDDCSKWKNEHKRYRYRAYNFDINKLELSRPDKEPVNLDHSHYGNFTISKAIDFYVSLGLSLRQAERALKLAYGVSPSAQTIQNWTVSLAYRLAPKINELDLPLSGIVAVDETYIKIKGSWHYLFTAIDGENGCVIAQHLSKNRDAKGAITILKRIIDQYQDQKFVLVTDMAPIYRAAVHAAKVFLKTNIDHKQLKGLFANDDNSDEIYRPYKNIIERFFGTYKAHYKRHKSFSSFDGALTHITLYQLYFNYLKPHSSFNDKPPLIVEGARGQPIESWAQLIRWITKTDR</sequence>
<name>E4RIX6_HALHG</name>
<keyword evidence="5" id="KW-1185">Reference proteome</keyword>
<dbReference type="Pfam" id="PF13610">
    <property type="entry name" value="DDE_Tnp_IS240"/>
    <property type="match status" value="1"/>
</dbReference>
<dbReference type="EMBL" id="CP002304">
    <property type="protein sequence ID" value="ADQ15196.1"/>
    <property type="molecule type" value="Genomic_DNA"/>
</dbReference>
<evidence type="ECO:0000313" key="3">
    <source>
        <dbReference type="EMBL" id="ADQ14940.1"/>
    </source>
</evidence>
<dbReference type="InterPro" id="IPR001584">
    <property type="entry name" value="Integrase_cat-core"/>
</dbReference>
<dbReference type="KEGG" id="has:Halsa_1515"/>
<dbReference type="InterPro" id="IPR032874">
    <property type="entry name" value="DDE_dom"/>
</dbReference>
<dbReference type="PANTHER" id="PTHR35528:SF3">
    <property type="entry name" value="BLL1675 PROTEIN"/>
    <property type="match status" value="1"/>
</dbReference>
<dbReference type="EMBL" id="CP002304">
    <property type="protein sequence ID" value="ADQ13644.1"/>
    <property type="molecule type" value="Genomic_DNA"/>
</dbReference>
<dbReference type="EMBL" id="CP002304">
    <property type="protein sequence ID" value="ADQ14940.1"/>
    <property type="molecule type" value="Genomic_DNA"/>
</dbReference>
<dbReference type="GO" id="GO:0015074">
    <property type="term" value="P:DNA integration"/>
    <property type="evidence" value="ECO:0007669"/>
    <property type="project" value="InterPro"/>
</dbReference>